<dbReference type="EMBL" id="JBHUFW010000011">
    <property type="protein sequence ID" value="MFD1863840.1"/>
    <property type="molecule type" value="Genomic_DNA"/>
</dbReference>
<accession>A0ABW4QKG1</accession>
<gene>
    <name evidence="5" type="ORF">ACFSDB_13100</name>
</gene>
<name>A0ABW4QKG1_9BACL</name>
<dbReference type="PROSITE" id="PS00893">
    <property type="entry name" value="NUDIX_BOX"/>
    <property type="match status" value="1"/>
</dbReference>
<evidence type="ECO:0000256" key="2">
    <source>
        <dbReference type="ARBA" id="ARBA00022801"/>
    </source>
</evidence>
<dbReference type="PANTHER" id="PTHR43736:SF1">
    <property type="entry name" value="DIHYDRONEOPTERIN TRIPHOSPHATE DIPHOSPHATASE"/>
    <property type="match status" value="1"/>
</dbReference>
<organism evidence="5 6">
    <name type="scientific">Planococcus chinensis</name>
    <dbReference type="NCBI Taxonomy" id="272917"/>
    <lineage>
        <taxon>Bacteria</taxon>
        <taxon>Bacillati</taxon>
        <taxon>Bacillota</taxon>
        <taxon>Bacilli</taxon>
        <taxon>Bacillales</taxon>
        <taxon>Caryophanaceae</taxon>
        <taxon>Planococcus</taxon>
    </lineage>
</organism>
<dbReference type="PRINTS" id="PR00502">
    <property type="entry name" value="NUDIXFAMILY"/>
</dbReference>
<reference evidence="6" key="1">
    <citation type="journal article" date="2019" name="Int. J. Syst. Evol. Microbiol.">
        <title>The Global Catalogue of Microorganisms (GCM) 10K type strain sequencing project: providing services to taxonomists for standard genome sequencing and annotation.</title>
        <authorList>
            <consortium name="The Broad Institute Genomics Platform"/>
            <consortium name="The Broad Institute Genome Sequencing Center for Infectious Disease"/>
            <person name="Wu L."/>
            <person name="Ma J."/>
        </authorList>
    </citation>
    <scope>NUCLEOTIDE SEQUENCE [LARGE SCALE GENOMIC DNA]</scope>
    <source>
        <strain evidence="6">CGMCC 1.15475</strain>
    </source>
</reference>
<evidence type="ECO:0000259" key="4">
    <source>
        <dbReference type="PROSITE" id="PS51462"/>
    </source>
</evidence>
<dbReference type="InterPro" id="IPR015797">
    <property type="entry name" value="NUDIX_hydrolase-like_dom_sf"/>
</dbReference>
<protein>
    <submittedName>
        <fullName evidence="5">NUDIX hydrolase</fullName>
        <ecNumber evidence="5">3.6.-.-</ecNumber>
    </submittedName>
</protein>
<dbReference type="CDD" id="cd02883">
    <property type="entry name" value="NUDIX_Hydrolase"/>
    <property type="match status" value="1"/>
</dbReference>
<keyword evidence="2 3" id="KW-0378">Hydrolase</keyword>
<dbReference type="EC" id="3.6.-.-" evidence="5"/>
<dbReference type="InterPro" id="IPR000086">
    <property type="entry name" value="NUDIX_hydrolase_dom"/>
</dbReference>
<dbReference type="Pfam" id="PF00293">
    <property type="entry name" value="NUDIX"/>
    <property type="match status" value="1"/>
</dbReference>
<dbReference type="PROSITE" id="PS51462">
    <property type="entry name" value="NUDIX"/>
    <property type="match status" value="1"/>
</dbReference>
<keyword evidence="6" id="KW-1185">Reference proteome</keyword>
<dbReference type="InterPro" id="IPR020084">
    <property type="entry name" value="NUDIX_hydrolase_CS"/>
</dbReference>
<evidence type="ECO:0000313" key="5">
    <source>
        <dbReference type="EMBL" id="MFD1863840.1"/>
    </source>
</evidence>
<comment type="similarity">
    <text evidence="1 3">Belongs to the Nudix hydrolase family.</text>
</comment>
<dbReference type="PANTHER" id="PTHR43736">
    <property type="entry name" value="ADP-RIBOSE PYROPHOSPHATASE"/>
    <property type="match status" value="1"/>
</dbReference>
<proteinExistence type="inferred from homology"/>
<evidence type="ECO:0000256" key="1">
    <source>
        <dbReference type="ARBA" id="ARBA00005582"/>
    </source>
</evidence>
<feature type="domain" description="Nudix hydrolase" evidence="4">
    <location>
        <begin position="2"/>
        <end position="135"/>
    </location>
</feature>
<sequence>MERVDVVYVYLANKTEDQVLMVKNFGAGDSYYTLPGGAVEKGETLKEAAIREAKEETGLDVSIGGILSVSEKFFEDRNHHAVFFTFIGEVVGGHLEIAFPEEIEEVVWMDAAKAKEYTFLGEQQGKGPTIPYVLHKQI</sequence>
<dbReference type="GO" id="GO:0016787">
    <property type="term" value="F:hydrolase activity"/>
    <property type="evidence" value="ECO:0007669"/>
    <property type="project" value="UniProtKB-KW"/>
</dbReference>
<evidence type="ECO:0000256" key="3">
    <source>
        <dbReference type="RuleBase" id="RU003476"/>
    </source>
</evidence>
<dbReference type="InterPro" id="IPR020476">
    <property type="entry name" value="Nudix_hydrolase"/>
</dbReference>
<dbReference type="SUPFAM" id="SSF55811">
    <property type="entry name" value="Nudix"/>
    <property type="match status" value="1"/>
</dbReference>
<dbReference type="RefSeq" id="WP_204890247.1">
    <property type="nucleotide sequence ID" value="NZ_JBHUFW010000011.1"/>
</dbReference>
<dbReference type="Proteomes" id="UP001597273">
    <property type="component" value="Unassembled WGS sequence"/>
</dbReference>
<dbReference type="Gene3D" id="3.90.79.10">
    <property type="entry name" value="Nucleoside Triphosphate Pyrophosphohydrolase"/>
    <property type="match status" value="1"/>
</dbReference>
<comment type="caution">
    <text evidence="5">The sequence shown here is derived from an EMBL/GenBank/DDBJ whole genome shotgun (WGS) entry which is preliminary data.</text>
</comment>
<evidence type="ECO:0000313" key="6">
    <source>
        <dbReference type="Proteomes" id="UP001597273"/>
    </source>
</evidence>